<dbReference type="Gene3D" id="1.10.10.10">
    <property type="entry name" value="Winged helix-like DNA-binding domain superfamily/Winged helix DNA-binding domain"/>
    <property type="match status" value="1"/>
</dbReference>
<keyword evidence="3" id="KW-0238">DNA-binding</keyword>
<name>A0ABW4XEL9_9ACTN</name>
<dbReference type="InterPro" id="IPR005158">
    <property type="entry name" value="BTAD"/>
</dbReference>
<reference evidence="8" key="1">
    <citation type="journal article" date="2019" name="Int. J. Syst. Evol. Microbiol.">
        <title>The Global Catalogue of Microorganisms (GCM) 10K type strain sequencing project: providing services to taxonomists for standard genome sequencing and annotation.</title>
        <authorList>
            <consortium name="The Broad Institute Genomics Platform"/>
            <consortium name="The Broad Institute Genome Sequencing Center for Infectious Disease"/>
            <person name="Wu L."/>
            <person name="Ma J."/>
        </authorList>
    </citation>
    <scope>NUCLEOTIDE SEQUENCE [LARGE SCALE GENOMIC DNA]</scope>
    <source>
        <strain evidence="8">JCM 3338</strain>
    </source>
</reference>
<evidence type="ECO:0000256" key="1">
    <source>
        <dbReference type="ARBA" id="ARBA00005820"/>
    </source>
</evidence>
<dbReference type="InterPro" id="IPR051677">
    <property type="entry name" value="AfsR-DnrI-RedD_regulator"/>
</dbReference>
<keyword evidence="2" id="KW-0805">Transcription regulation</keyword>
<dbReference type="SUPFAM" id="SSF48452">
    <property type="entry name" value="TPR-like"/>
    <property type="match status" value="1"/>
</dbReference>
<keyword evidence="7" id="KW-0067">ATP-binding</keyword>
<evidence type="ECO:0000259" key="5">
    <source>
        <dbReference type="SMART" id="SM00862"/>
    </source>
</evidence>
<sequence>MDRTGEGAGAATKPDELRVRLFGGVHVDGVPPADLGTRKARTLLGVLAAADGRSVPLERLTAAVWPEHLPARPVDQLGVLVSRLRRAIGPERIRRVGAGYALDGVRTDLAEFARHADEAEAALAAGSPARALARARTALDLADGELLLGESGEWVDGERRAAARRCMRLRLVLAEAAVVTGEPRRAVAAAQEVLDADPYDEEALRVLMRAQAAAGKRAAALAAFAELRARLAGELGTDPAAATAELHARLLRGEPAPPVLASPGTVPAGRGPELARLAARLQDAAAGATCVVVVRGEPGIGKTVLLDAFLAAAAPSACVLHGHCDILGRDLPLQPLLDGLEVLLRGLDQSSASAVLAADAAAVAPLLGRVDDALPPTEPVTVPVPSDAGHARAQLFAALLRVLRRAAGERPLVVAVDDLHMAGPSTLEWLRFAARRGERLLVVGTTRPVPIDLPDGAEHLDLGPLDLAAVAEIVGEERAPRLWKRSGGSPLLLQALAASEDDGPLPGTVRDAVEPVLAALGPAGPTVRSAAVLGPEVDLELLADVTEMPAGAVLDHLEAGLRLRLLTDRGGRLRFTHEPVREVAATAAGAARAAFLHRRAATVLAARGRSDPLRVAWHARLGGDARLASAQLVRAARLAVARSDLAAAERLLDQAAALDASAEVHLVRADVLLRRDDLSGAGAAAETAIAAGAGAAGYELAGWTAYYQRDHGRALRFAALGAGHAGDADARAACAALAGRIRHSRGDLTAAEEDLTAALAAAPGSRDGMQRVWLAALRAHQGRPAEALELTEQALVDPAGIRHPYAAGHGHFAQAYALGMLGRPLHALASLDAADRAADRGIPGMQRMAAVIHNMRGWVLRGLGELEAADDQHAAALAWTDFPGLPEPHAQAGLDLVESALLAGDADEARARLAQARLQPADHGTMVWHQRERHALLTARIALLDGRFGDAEEAAAGVLAGGTPGSRRHELVARVLLAAARDAAGDPVDPAQVEPVLASLDQVAGLESWRWTALAGRYLAVPRWADLAERRVVALAVRAGEHRDALCRFADRWLAAPTA</sequence>
<comment type="similarity">
    <text evidence="1">Belongs to the AfsR/DnrI/RedD regulatory family.</text>
</comment>
<dbReference type="InterPro" id="IPR027417">
    <property type="entry name" value="P-loop_NTPase"/>
</dbReference>
<feature type="domain" description="OmpR/PhoB-type" evidence="5">
    <location>
        <begin position="29"/>
        <end position="102"/>
    </location>
</feature>
<protein>
    <submittedName>
        <fullName evidence="7">ATP-binding protein</fullName>
    </submittedName>
</protein>
<dbReference type="SUPFAM" id="SSF52540">
    <property type="entry name" value="P-loop containing nucleoside triphosphate hydrolases"/>
    <property type="match status" value="1"/>
</dbReference>
<dbReference type="SMART" id="SM01043">
    <property type="entry name" value="BTAD"/>
    <property type="match status" value="1"/>
</dbReference>
<evidence type="ECO:0000256" key="4">
    <source>
        <dbReference type="ARBA" id="ARBA00023163"/>
    </source>
</evidence>
<keyword evidence="7" id="KW-0547">Nucleotide-binding</keyword>
<dbReference type="InterPro" id="IPR016032">
    <property type="entry name" value="Sig_transdc_resp-reg_C-effctor"/>
</dbReference>
<evidence type="ECO:0000313" key="7">
    <source>
        <dbReference type="EMBL" id="MFD2093115.1"/>
    </source>
</evidence>
<dbReference type="InterPro" id="IPR011990">
    <property type="entry name" value="TPR-like_helical_dom_sf"/>
</dbReference>
<dbReference type="PANTHER" id="PTHR35807:SF1">
    <property type="entry name" value="TRANSCRIPTIONAL REGULATOR REDD"/>
    <property type="match status" value="1"/>
</dbReference>
<dbReference type="Pfam" id="PF13191">
    <property type="entry name" value="AAA_16"/>
    <property type="match status" value="1"/>
</dbReference>
<comment type="caution">
    <text evidence="7">The sequence shown here is derived from an EMBL/GenBank/DDBJ whole genome shotgun (WGS) entry which is preliminary data.</text>
</comment>
<dbReference type="Pfam" id="PF03704">
    <property type="entry name" value="BTAD"/>
    <property type="match status" value="1"/>
</dbReference>
<evidence type="ECO:0000313" key="8">
    <source>
        <dbReference type="Proteomes" id="UP001597402"/>
    </source>
</evidence>
<keyword evidence="8" id="KW-1185">Reference proteome</keyword>
<feature type="domain" description="Bacterial transcriptional activator" evidence="6">
    <location>
        <begin position="107"/>
        <end position="251"/>
    </location>
</feature>
<dbReference type="InterPro" id="IPR036388">
    <property type="entry name" value="WH-like_DNA-bd_sf"/>
</dbReference>
<gene>
    <name evidence="7" type="ORF">ACFSHS_16210</name>
</gene>
<dbReference type="PANTHER" id="PTHR35807">
    <property type="entry name" value="TRANSCRIPTIONAL REGULATOR REDD-RELATED"/>
    <property type="match status" value="1"/>
</dbReference>
<dbReference type="GO" id="GO:0005524">
    <property type="term" value="F:ATP binding"/>
    <property type="evidence" value="ECO:0007669"/>
    <property type="project" value="UniProtKB-KW"/>
</dbReference>
<dbReference type="SMART" id="SM00862">
    <property type="entry name" value="Trans_reg_C"/>
    <property type="match status" value="1"/>
</dbReference>
<evidence type="ECO:0000259" key="6">
    <source>
        <dbReference type="SMART" id="SM01043"/>
    </source>
</evidence>
<evidence type="ECO:0000256" key="3">
    <source>
        <dbReference type="ARBA" id="ARBA00023125"/>
    </source>
</evidence>
<dbReference type="Gene3D" id="1.25.40.10">
    <property type="entry name" value="Tetratricopeptide repeat domain"/>
    <property type="match status" value="2"/>
</dbReference>
<dbReference type="RefSeq" id="WP_376878318.1">
    <property type="nucleotide sequence ID" value="NZ_JBHUHP010000016.1"/>
</dbReference>
<dbReference type="Proteomes" id="UP001597402">
    <property type="component" value="Unassembled WGS sequence"/>
</dbReference>
<dbReference type="EMBL" id="JBHUHP010000016">
    <property type="protein sequence ID" value="MFD2093115.1"/>
    <property type="molecule type" value="Genomic_DNA"/>
</dbReference>
<dbReference type="SUPFAM" id="SSF46894">
    <property type="entry name" value="C-terminal effector domain of the bipartite response regulators"/>
    <property type="match status" value="1"/>
</dbReference>
<proteinExistence type="inferred from homology"/>
<dbReference type="InterPro" id="IPR041664">
    <property type="entry name" value="AAA_16"/>
</dbReference>
<organism evidence="7 8">
    <name type="scientific">Blastococcus deserti</name>
    <dbReference type="NCBI Taxonomy" id="2259033"/>
    <lineage>
        <taxon>Bacteria</taxon>
        <taxon>Bacillati</taxon>
        <taxon>Actinomycetota</taxon>
        <taxon>Actinomycetes</taxon>
        <taxon>Geodermatophilales</taxon>
        <taxon>Geodermatophilaceae</taxon>
        <taxon>Blastococcus</taxon>
    </lineage>
</organism>
<evidence type="ECO:0000256" key="2">
    <source>
        <dbReference type="ARBA" id="ARBA00023015"/>
    </source>
</evidence>
<accession>A0ABW4XEL9</accession>
<keyword evidence="4" id="KW-0804">Transcription</keyword>
<dbReference type="InterPro" id="IPR001867">
    <property type="entry name" value="OmpR/PhoB-type_DNA-bd"/>
</dbReference>